<dbReference type="EMBL" id="LGKG01000112">
    <property type="protein sequence ID" value="KPC64109.1"/>
    <property type="molecule type" value="Genomic_DNA"/>
</dbReference>
<dbReference type="AlphaFoldDB" id="A0A0N0H118"/>
<comment type="caution">
    <text evidence="2">The sequence shown here is derived from an EMBL/GenBank/DDBJ whole genome shotgun (WGS) entry which is preliminary data.</text>
</comment>
<sequence length="177" mass="17175">MKLRHVRAVAACALVVVALTGARHSHGGGCSSHSSSSSSSGSSSGEYSSSSSSGGYSSSGSTTSSGSTGGSPTASATTPAESDVHITECKVDSAAGTLSAKLSITNGSSQGTASYNGSVRFTDASGGYVGTAYLSSVDVAAGQTYPASVTGTFVKSPGEQGPLSGKCSLGLISKLNR</sequence>
<dbReference type="RefSeq" id="WP_053923948.1">
    <property type="nucleotide sequence ID" value="NZ_LGKG01000112.1"/>
</dbReference>
<dbReference type="Proteomes" id="UP000037982">
    <property type="component" value="Unassembled WGS sequence"/>
</dbReference>
<protein>
    <submittedName>
        <fullName evidence="2">Uncharacterized protein</fullName>
    </submittedName>
</protein>
<proteinExistence type="predicted"/>
<accession>A0A0N0H118</accession>
<organism evidence="2 3">
    <name type="scientific">Streptomyces chattanoogensis</name>
    <dbReference type="NCBI Taxonomy" id="66876"/>
    <lineage>
        <taxon>Bacteria</taxon>
        <taxon>Bacillati</taxon>
        <taxon>Actinomycetota</taxon>
        <taxon>Actinomycetes</taxon>
        <taxon>Kitasatosporales</taxon>
        <taxon>Streptomycetaceae</taxon>
        <taxon>Streptomyces</taxon>
    </lineage>
</organism>
<gene>
    <name evidence="2" type="ORF">ADL29_13900</name>
</gene>
<evidence type="ECO:0000313" key="3">
    <source>
        <dbReference type="Proteomes" id="UP000037982"/>
    </source>
</evidence>
<evidence type="ECO:0000313" key="2">
    <source>
        <dbReference type="EMBL" id="KPC64109.1"/>
    </source>
</evidence>
<reference evidence="3" key="1">
    <citation type="submission" date="2015-07" db="EMBL/GenBank/DDBJ databases">
        <authorList>
            <person name="Ju K.-S."/>
            <person name="Doroghazi J.R."/>
            <person name="Metcalf W.W."/>
        </authorList>
    </citation>
    <scope>NUCLEOTIDE SEQUENCE [LARGE SCALE GENOMIC DNA]</scope>
    <source>
        <strain evidence="3">NRRL ISP-5002</strain>
    </source>
</reference>
<evidence type="ECO:0000256" key="1">
    <source>
        <dbReference type="SAM" id="MobiDB-lite"/>
    </source>
</evidence>
<feature type="region of interest" description="Disordered" evidence="1">
    <location>
        <begin position="25"/>
        <end position="84"/>
    </location>
</feature>
<keyword evidence="3" id="KW-1185">Reference proteome</keyword>
<feature type="compositionally biased region" description="Low complexity" evidence="1">
    <location>
        <begin position="31"/>
        <end position="81"/>
    </location>
</feature>
<name>A0A0N0H118_9ACTN</name>
<dbReference type="PATRIC" id="fig|66876.3.peg.3067"/>